<proteinExistence type="predicted"/>
<reference evidence="2" key="1">
    <citation type="submission" date="2021-05" db="EMBL/GenBank/DDBJ databases">
        <authorList>
            <person name="Alioto T."/>
            <person name="Alioto T."/>
            <person name="Gomez Garrido J."/>
        </authorList>
    </citation>
    <scope>NUCLEOTIDE SEQUENCE</scope>
</reference>
<evidence type="ECO:0000313" key="2">
    <source>
        <dbReference type="EMBL" id="CAG6732201.1"/>
    </source>
</evidence>
<dbReference type="EMBL" id="HBUF01385999">
    <property type="protein sequence ID" value="CAG6732203.1"/>
    <property type="molecule type" value="Transcribed_RNA"/>
</dbReference>
<organism evidence="2">
    <name type="scientific">Cacopsylla melanoneura</name>
    <dbReference type="NCBI Taxonomy" id="428564"/>
    <lineage>
        <taxon>Eukaryota</taxon>
        <taxon>Metazoa</taxon>
        <taxon>Ecdysozoa</taxon>
        <taxon>Arthropoda</taxon>
        <taxon>Hexapoda</taxon>
        <taxon>Insecta</taxon>
        <taxon>Pterygota</taxon>
        <taxon>Neoptera</taxon>
        <taxon>Paraneoptera</taxon>
        <taxon>Hemiptera</taxon>
        <taxon>Sternorrhyncha</taxon>
        <taxon>Psylloidea</taxon>
        <taxon>Psyllidae</taxon>
        <taxon>Psyllinae</taxon>
        <taxon>Cacopsylla</taxon>
    </lineage>
</organism>
<protein>
    <submittedName>
        <fullName evidence="2">Uncharacterized protein</fullName>
    </submittedName>
</protein>
<keyword evidence="1" id="KW-1133">Transmembrane helix</keyword>
<sequence>MQLLSLTLYCLKGSKERWNLLSFSCAQLLNLIVLFLIVDHIGHTLVTPRSSCSYLYLTGHKSHSRFYSKDEHSKNNVLPSESSQTKPMTIQKFVLEFSFLYLKLQKCYRERRNLSIMKPSIGIANKIIDVANVATWQI</sequence>
<name>A0A8D8YPI4_9HEMI</name>
<dbReference type="EMBL" id="HBUF01385998">
    <property type="protein sequence ID" value="CAG6732202.1"/>
    <property type="molecule type" value="Transcribed_RNA"/>
</dbReference>
<evidence type="ECO:0000256" key="1">
    <source>
        <dbReference type="SAM" id="Phobius"/>
    </source>
</evidence>
<dbReference type="AlphaFoldDB" id="A0A8D8YPI4"/>
<feature type="transmembrane region" description="Helical" evidence="1">
    <location>
        <begin position="20"/>
        <end position="38"/>
    </location>
</feature>
<dbReference type="EMBL" id="HBUF01385997">
    <property type="protein sequence ID" value="CAG6732201.1"/>
    <property type="molecule type" value="Transcribed_RNA"/>
</dbReference>
<dbReference type="EMBL" id="HBUF01386000">
    <property type="protein sequence ID" value="CAG6732204.1"/>
    <property type="molecule type" value="Transcribed_RNA"/>
</dbReference>
<keyword evidence="1" id="KW-0812">Transmembrane</keyword>
<accession>A0A8D8YPI4</accession>
<keyword evidence="1" id="KW-0472">Membrane</keyword>